<proteinExistence type="predicted"/>
<gene>
    <name evidence="1" type="ORF">SAMN02745161_2701</name>
</gene>
<dbReference type="EMBL" id="FSRG01000006">
    <property type="protein sequence ID" value="SIO30802.1"/>
    <property type="molecule type" value="Genomic_DNA"/>
</dbReference>
<dbReference type="RefSeq" id="WP_074217453.1">
    <property type="nucleotide sequence ID" value="NZ_FSRG01000006.1"/>
</dbReference>
<name>A0A1N6IFJ2_9BACT</name>
<evidence type="ECO:0000313" key="2">
    <source>
        <dbReference type="Proteomes" id="UP000184694"/>
    </source>
</evidence>
<organism evidence="1 2">
    <name type="scientific">Halodesulfovibrio marinisediminis DSM 17456</name>
    <dbReference type="NCBI Taxonomy" id="1121457"/>
    <lineage>
        <taxon>Bacteria</taxon>
        <taxon>Pseudomonadati</taxon>
        <taxon>Thermodesulfobacteriota</taxon>
        <taxon>Desulfovibrionia</taxon>
        <taxon>Desulfovibrionales</taxon>
        <taxon>Desulfovibrionaceae</taxon>
        <taxon>Halodesulfovibrio</taxon>
    </lineage>
</organism>
<protein>
    <submittedName>
        <fullName evidence="1">Uncharacterized protein</fullName>
    </submittedName>
</protein>
<keyword evidence="2" id="KW-1185">Reference proteome</keyword>
<accession>A0A1N6IFJ2</accession>
<dbReference type="STRING" id="1121457.SAMN02745161_2701"/>
<reference evidence="2" key="1">
    <citation type="submission" date="2016-11" db="EMBL/GenBank/DDBJ databases">
        <authorList>
            <person name="Varghese N."/>
            <person name="Submissions S."/>
        </authorList>
    </citation>
    <scope>NUCLEOTIDE SEQUENCE [LARGE SCALE GENOMIC DNA]</scope>
    <source>
        <strain evidence="2">DSM 17456</strain>
    </source>
</reference>
<dbReference type="PROSITE" id="PS51257">
    <property type="entry name" value="PROKAR_LIPOPROTEIN"/>
    <property type="match status" value="1"/>
</dbReference>
<dbReference type="Proteomes" id="UP000184694">
    <property type="component" value="Unassembled WGS sequence"/>
</dbReference>
<evidence type="ECO:0000313" key="1">
    <source>
        <dbReference type="EMBL" id="SIO30802.1"/>
    </source>
</evidence>
<dbReference type="AlphaFoldDB" id="A0A1N6IFJ2"/>
<sequence length="148" mass="16873">MSMKKVIAVGFIVLFWGASCYAKPSNMVDPLGSYQSRDIMEVLCNAAEGVWSRGVSDYAFFCTPGSKDEVYEVQVIGRPRENVRLYKLTRVTFMSMHMVYRITLKDQDTILVEGMDSDGEKPTINGKKIFYQIMDGYINRLPSRKTDN</sequence>